<dbReference type="InterPro" id="IPR029444">
    <property type="entry name" value="INTS5_C"/>
</dbReference>
<sequence>LQQLVEGALRGGNAELFGGAAAEKPGGGGGGDGGGGGVSLLDTNRHFTAAVNFSGGVWSVFHAGVIGRGLKAPAGAAERTPEESAGNIQTFLSLLLRCCRGGGRPGDAASEDAGDAVNPEAAKAVAAALVENVCPEASGGDLVWPPEEHARGTVERDLRICRRFR</sequence>
<dbReference type="PANTHER" id="PTHR31697">
    <property type="entry name" value="INTEGRATOR COMPLEX SUBUNIT 5"/>
    <property type="match status" value="1"/>
</dbReference>
<dbReference type="GO" id="GO:0032039">
    <property type="term" value="C:integrator complex"/>
    <property type="evidence" value="ECO:0007669"/>
    <property type="project" value="InterPro"/>
</dbReference>
<dbReference type="AlphaFoldDB" id="A0A7K6X1T3"/>
<dbReference type="Proteomes" id="UP000516988">
    <property type="component" value="Unassembled WGS sequence"/>
</dbReference>
<protein>
    <submittedName>
        <fullName evidence="2">INT5 protein</fullName>
    </submittedName>
</protein>
<dbReference type="OrthoDB" id="69088at2759"/>
<dbReference type="EMBL" id="VZSC01035432">
    <property type="protein sequence ID" value="NWX53245.1"/>
    <property type="molecule type" value="Genomic_DNA"/>
</dbReference>
<proteinExistence type="predicted"/>
<dbReference type="GO" id="GO:0034472">
    <property type="term" value="P:snRNA 3'-end processing"/>
    <property type="evidence" value="ECO:0007669"/>
    <property type="project" value="TreeGrafter"/>
</dbReference>
<dbReference type="Pfam" id="PF14838">
    <property type="entry name" value="INTS5_C"/>
    <property type="match status" value="1"/>
</dbReference>
<name>A0A7K6X1T3_STECA</name>
<feature type="domain" description="Integrator complex subunit 5 C-terminal" evidence="1">
    <location>
        <begin position="1"/>
        <end position="164"/>
    </location>
</feature>
<dbReference type="InterPro" id="IPR040316">
    <property type="entry name" value="INTS5"/>
</dbReference>
<reference evidence="2 3" key="1">
    <citation type="submission" date="2019-09" db="EMBL/GenBank/DDBJ databases">
        <title>Bird 10,000 Genomes (B10K) Project - Family phase.</title>
        <authorList>
            <person name="Zhang G."/>
        </authorList>
    </citation>
    <scope>NUCLEOTIDE SEQUENCE [LARGE SCALE GENOMIC DNA]</scope>
    <source>
        <strain evidence="2">OUT-0004</strain>
    </source>
</reference>
<accession>A0A7K6X1T3</accession>
<evidence type="ECO:0000313" key="3">
    <source>
        <dbReference type="Proteomes" id="UP000516988"/>
    </source>
</evidence>
<feature type="non-terminal residue" evidence="2">
    <location>
        <position position="165"/>
    </location>
</feature>
<feature type="non-terminal residue" evidence="2">
    <location>
        <position position="1"/>
    </location>
</feature>
<comment type="caution">
    <text evidence="2">The sequence shown here is derived from an EMBL/GenBank/DDBJ whole genome shotgun (WGS) entry which is preliminary data.</text>
</comment>
<gene>
    <name evidence="2" type="primary">Ints5_1</name>
    <name evidence="2" type="ORF">STECAR_R16106</name>
</gene>
<evidence type="ECO:0000313" key="2">
    <source>
        <dbReference type="EMBL" id="NWX53245.1"/>
    </source>
</evidence>
<organism evidence="2 3">
    <name type="scientific">Steatornis caripensis</name>
    <name type="common">Oilbird</name>
    <dbReference type="NCBI Taxonomy" id="48435"/>
    <lineage>
        <taxon>Eukaryota</taxon>
        <taxon>Metazoa</taxon>
        <taxon>Chordata</taxon>
        <taxon>Craniata</taxon>
        <taxon>Vertebrata</taxon>
        <taxon>Euteleostomi</taxon>
        <taxon>Archelosauria</taxon>
        <taxon>Archosauria</taxon>
        <taxon>Dinosauria</taxon>
        <taxon>Saurischia</taxon>
        <taxon>Theropoda</taxon>
        <taxon>Coelurosauria</taxon>
        <taxon>Aves</taxon>
        <taxon>Neognathae</taxon>
        <taxon>Neoaves</taxon>
        <taxon>Strisores</taxon>
        <taxon>Caprimulgiformes</taxon>
        <taxon>Steatornithidae</taxon>
        <taxon>Steatornis</taxon>
    </lineage>
</organism>
<evidence type="ECO:0000259" key="1">
    <source>
        <dbReference type="Pfam" id="PF14838"/>
    </source>
</evidence>
<keyword evidence="3" id="KW-1185">Reference proteome</keyword>
<dbReference type="PANTHER" id="PTHR31697:SF2">
    <property type="entry name" value="INTEGRATOR COMPLEX SUBUNIT 5"/>
    <property type="match status" value="1"/>
</dbReference>